<evidence type="ECO:0000256" key="1">
    <source>
        <dbReference type="ARBA" id="ARBA00002919"/>
    </source>
</evidence>
<evidence type="ECO:0000256" key="6">
    <source>
        <dbReference type="ARBA" id="ARBA00022655"/>
    </source>
</evidence>
<evidence type="ECO:0000259" key="12">
    <source>
        <dbReference type="Pfam" id="PF08546"/>
    </source>
</evidence>
<keyword evidence="14" id="KW-1185">Reference proteome</keyword>
<dbReference type="InterPro" id="IPR050838">
    <property type="entry name" value="Ketopantoate_reductase"/>
</dbReference>
<keyword evidence="6" id="KW-0566">Pantothenate biosynthesis</keyword>
<accession>A0ABT1NIY7</accession>
<dbReference type="SUPFAM" id="SSF51735">
    <property type="entry name" value="NAD(P)-binding Rossmann-fold domains"/>
    <property type="match status" value="1"/>
</dbReference>
<dbReference type="Pfam" id="PF02558">
    <property type="entry name" value="ApbA"/>
    <property type="match status" value="1"/>
</dbReference>
<comment type="caution">
    <text evidence="13">The sequence shown here is derived from an EMBL/GenBank/DDBJ whole genome shotgun (WGS) entry which is preliminary data.</text>
</comment>
<gene>
    <name evidence="13" type="ORF">LJD61_17070</name>
</gene>
<evidence type="ECO:0000256" key="2">
    <source>
        <dbReference type="ARBA" id="ARBA00004994"/>
    </source>
</evidence>
<organism evidence="13 14">
    <name type="scientific">Lutispora saccharofermentans</name>
    <dbReference type="NCBI Taxonomy" id="3024236"/>
    <lineage>
        <taxon>Bacteria</taxon>
        <taxon>Bacillati</taxon>
        <taxon>Bacillota</taxon>
        <taxon>Clostridia</taxon>
        <taxon>Lutisporales</taxon>
        <taxon>Lutisporaceae</taxon>
        <taxon>Lutispora</taxon>
    </lineage>
</organism>
<dbReference type="InterPro" id="IPR003710">
    <property type="entry name" value="ApbA"/>
</dbReference>
<dbReference type="PANTHER" id="PTHR43765:SF2">
    <property type="entry name" value="2-DEHYDROPANTOATE 2-REDUCTASE"/>
    <property type="match status" value="1"/>
</dbReference>
<evidence type="ECO:0000313" key="14">
    <source>
        <dbReference type="Proteomes" id="UP001651880"/>
    </source>
</evidence>
<dbReference type="GO" id="GO:0008677">
    <property type="term" value="F:2-dehydropantoate 2-reductase activity"/>
    <property type="evidence" value="ECO:0007669"/>
    <property type="project" value="UniProtKB-EC"/>
</dbReference>
<dbReference type="InterPro" id="IPR013332">
    <property type="entry name" value="KPR_N"/>
</dbReference>
<evidence type="ECO:0000313" key="13">
    <source>
        <dbReference type="EMBL" id="MCQ1531240.1"/>
    </source>
</evidence>
<evidence type="ECO:0000256" key="9">
    <source>
        <dbReference type="ARBA" id="ARBA00032024"/>
    </source>
</evidence>
<proteinExistence type="inferred from homology"/>
<evidence type="ECO:0000256" key="3">
    <source>
        <dbReference type="ARBA" id="ARBA00007870"/>
    </source>
</evidence>
<evidence type="ECO:0000256" key="8">
    <source>
        <dbReference type="ARBA" id="ARBA00023002"/>
    </source>
</evidence>
<evidence type="ECO:0000256" key="4">
    <source>
        <dbReference type="ARBA" id="ARBA00013014"/>
    </source>
</evidence>
<dbReference type="RefSeq" id="WP_255228766.1">
    <property type="nucleotide sequence ID" value="NZ_JAJEKE010000019.1"/>
</dbReference>
<comment type="pathway">
    <text evidence="2">Cofactor biosynthesis; (R)-pantothenate biosynthesis; (R)-pantoate from 3-methyl-2-oxobutanoate: step 2/2.</text>
</comment>
<feature type="domain" description="Ketopantoate reductase N-terminal" evidence="11">
    <location>
        <begin position="5"/>
        <end position="152"/>
    </location>
</feature>
<dbReference type="Pfam" id="PF08546">
    <property type="entry name" value="ApbA_C"/>
    <property type="match status" value="1"/>
</dbReference>
<keyword evidence="8 13" id="KW-0560">Oxidoreductase</keyword>
<dbReference type="PANTHER" id="PTHR43765">
    <property type="entry name" value="2-DEHYDROPANTOATE 2-REDUCTASE-RELATED"/>
    <property type="match status" value="1"/>
</dbReference>
<dbReference type="InterPro" id="IPR008927">
    <property type="entry name" value="6-PGluconate_DH-like_C_sf"/>
</dbReference>
<evidence type="ECO:0000256" key="10">
    <source>
        <dbReference type="ARBA" id="ARBA00048793"/>
    </source>
</evidence>
<protein>
    <recommendedName>
        <fullName evidence="5">2-dehydropantoate 2-reductase</fullName>
        <ecNumber evidence="4">1.1.1.169</ecNumber>
    </recommendedName>
    <alternativeName>
        <fullName evidence="9">Ketopantoate reductase</fullName>
    </alternativeName>
</protein>
<dbReference type="Gene3D" id="3.40.50.720">
    <property type="entry name" value="NAD(P)-binding Rossmann-like Domain"/>
    <property type="match status" value="1"/>
</dbReference>
<name>A0ABT1NIY7_9FIRM</name>
<sequence>MIKKVAVLGAGAIGGITGALLYEKGVDVVLIHHNEEFVSIVREKGLHIDGLEQDRYIKVPVVKKPEDAGCKFDMVILAVKNTSNKGAVPSILPYLSEDGFILSVQNGIPEDELFTLAGKNKIVSGMTGWGANNTEPGHLTKTTGGIFEIGEYMGKPSKRVLEAAEILRYAFEVKVIPFMVVLKWYKLFVNASMSGMGAISGYLYGDTLADENATRLAIKIITEAYDVTRKADIPFPEKALAPFPAPDKLTARSEPVLKKTAAMLNAVLKDHHAIKSSVLQDLEKGKKTEIDYWNGYISAAGKKLGVETPVNDAITSMVKEIEAGTRKITPDNIKELCGKGLHTFPKEYYQGVMDEYKDVTQCIIWPQPSIGFMLSDTYSRPFFEPGSPKWDIPKPFVLKIAACGAYIMPSVNPNQPLTQALINQQVEKSIDIGACACHIHVRDDNGMHTLELSRFHEVIDNLRAKYGKENLLIDGCPEGGKDFLDTCGPLIEFKDDWETCPLTCAAVWLGNLLFIPSTSKATQGMGEIMESVGIKPEMVCHDLGDIDNARRWLIDTGIVKKPYYFRICMGEPGWGTVTNPRALMDTYRQACDRILEIDPDSKVMVSMSGRAGIWGVMLAAMYGPPIIGARVGMEDSIWMRPFDDEVIKDNPSVVAEIVKGLEFLGRRPATANEYREMLGLPKIYDKK</sequence>
<evidence type="ECO:0000256" key="5">
    <source>
        <dbReference type="ARBA" id="ARBA00019465"/>
    </source>
</evidence>
<dbReference type="EC" id="1.1.1.169" evidence="4"/>
<dbReference type="Proteomes" id="UP001651880">
    <property type="component" value="Unassembled WGS sequence"/>
</dbReference>
<dbReference type="Gene3D" id="3.20.20.70">
    <property type="entry name" value="Aldolase class I"/>
    <property type="match status" value="1"/>
</dbReference>
<dbReference type="Pfam" id="PF05853">
    <property type="entry name" value="BKACE"/>
    <property type="match status" value="1"/>
</dbReference>
<dbReference type="InterPro" id="IPR036291">
    <property type="entry name" value="NAD(P)-bd_dom_sf"/>
</dbReference>
<comment type="function">
    <text evidence="1">Catalyzes the NADPH-dependent reduction of ketopantoate into pantoic acid.</text>
</comment>
<comment type="catalytic activity">
    <reaction evidence="10">
        <text>(R)-pantoate + NADP(+) = 2-dehydropantoate + NADPH + H(+)</text>
        <dbReference type="Rhea" id="RHEA:16233"/>
        <dbReference type="ChEBI" id="CHEBI:11561"/>
        <dbReference type="ChEBI" id="CHEBI:15378"/>
        <dbReference type="ChEBI" id="CHEBI:15980"/>
        <dbReference type="ChEBI" id="CHEBI:57783"/>
        <dbReference type="ChEBI" id="CHEBI:58349"/>
        <dbReference type="EC" id="1.1.1.169"/>
    </reaction>
</comment>
<reference evidence="13 14" key="1">
    <citation type="submission" date="2021-10" db="EMBL/GenBank/DDBJ databases">
        <title>Lutispora strain m25 sp. nov., a thermophilic, non-spore-forming bacterium isolated from a lab-scale methanogenic bioreactor digesting anaerobic sludge.</title>
        <authorList>
            <person name="El Houari A."/>
            <person name="Mcdonald J."/>
        </authorList>
    </citation>
    <scope>NUCLEOTIDE SEQUENCE [LARGE SCALE GENOMIC DNA]</scope>
    <source>
        <strain evidence="14">m25</strain>
    </source>
</reference>
<dbReference type="NCBIfam" id="TIGR00745">
    <property type="entry name" value="apbA_panE"/>
    <property type="match status" value="1"/>
</dbReference>
<dbReference type="InterPro" id="IPR013752">
    <property type="entry name" value="KPA_reductase"/>
</dbReference>
<feature type="domain" description="Ketopantoate reductase C-terminal" evidence="12">
    <location>
        <begin position="183"/>
        <end position="322"/>
    </location>
</feature>
<evidence type="ECO:0000259" key="11">
    <source>
        <dbReference type="Pfam" id="PF02558"/>
    </source>
</evidence>
<keyword evidence="7" id="KW-0521">NADP</keyword>
<dbReference type="InterPro" id="IPR013328">
    <property type="entry name" value="6PGD_dom2"/>
</dbReference>
<dbReference type="EMBL" id="JAJEKE010000019">
    <property type="protein sequence ID" value="MCQ1531240.1"/>
    <property type="molecule type" value="Genomic_DNA"/>
</dbReference>
<dbReference type="InterPro" id="IPR013785">
    <property type="entry name" value="Aldolase_TIM"/>
</dbReference>
<comment type="similarity">
    <text evidence="3">Belongs to the ketopantoate reductase family.</text>
</comment>
<evidence type="ECO:0000256" key="7">
    <source>
        <dbReference type="ARBA" id="ARBA00022857"/>
    </source>
</evidence>
<dbReference type="InterPro" id="IPR008567">
    <property type="entry name" value="BKACE"/>
</dbReference>
<dbReference type="SUPFAM" id="SSF48179">
    <property type="entry name" value="6-phosphogluconate dehydrogenase C-terminal domain-like"/>
    <property type="match status" value="1"/>
</dbReference>
<dbReference type="Gene3D" id="1.10.1040.10">
    <property type="entry name" value="N-(1-d-carboxylethyl)-l-norvaline Dehydrogenase, domain 2"/>
    <property type="match status" value="1"/>
</dbReference>